<proteinExistence type="predicted"/>
<dbReference type="InterPro" id="IPR043128">
    <property type="entry name" value="Rev_trsase/Diguanyl_cyclase"/>
</dbReference>
<dbReference type="AlphaFoldDB" id="A0A1I3GHS5"/>
<evidence type="ECO:0000313" key="7">
    <source>
        <dbReference type="EMBL" id="SFI22987.1"/>
    </source>
</evidence>
<keyword evidence="4" id="KW-0812">Transmembrane</keyword>
<dbReference type="Gene3D" id="3.30.70.270">
    <property type="match status" value="1"/>
</dbReference>
<dbReference type="GO" id="GO:1902201">
    <property type="term" value="P:negative regulation of bacterial-type flagellum-dependent cell motility"/>
    <property type="evidence" value="ECO:0007669"/>
    <property type="project" value="TreeGrafter"/>
</dbReference>
<dbReference type="FunFam" id="3.30.70.270:FF:000001">
    <property type="entry name" value="Diguanylate cyclase domain protein"/>
    <property type="match status" value="1"/>
</dbReference>
<dbReference type="PANTHER" id="PTHR45138">
    <property type="entry name" value="REGULATORY COMPONENTS OF SENSORY TRANSDUCTION SYSTEM"/>
    <property type="match status" value="1"/>
</dbReference>
<dbReference type="Proteomes" id="UP000199040">
    <property type="component" value="Unassembled WGS sequence"/>
</dbReference>
<dbReference type="PROSITE" id="PS50885">
    <property type="entry name" value="HAMP"/>
    <property type="match status" value="1"/>
</dbReference>
<name>A0A1I3GHS5_9GAMM</name>
<dbReference type="InterPro" id="IPR000160">
    <property type="entry name" value="GGDEF_dom"/>
</dbReference>
<dbReference type="PANTHER" id="PTHR45138:SF9">
    <property type="entry name" value="DIGUANYLATE CYCLASE DGCM-RELATED"/>
    <property type="match status" value="1"/>
</dbReference>
<evidence type="ECO:0000256" key="4">
    <source>
        <dbReference type="SAM" id="Phobius"/>
    </source>
</evidence>
<evidence type="ECO:0000259" key="5">
    <source>
        <dbReference type="PROSITE" id="PS50885"/>
    </source>
</evidence>
<comment type="catalytic activity">
    <reaction evidence="3">
        <text>2 GTP = 3',3'-c-di-GMP + 2 diphosphate</text>
        <dbReference type="Rhea" id="RHEA:24898"/>
        <dbReference type="ChEBI" id="CHEBI:33019"/>
        <dbReference type="ChEBI" id="CHEBI:37565"/>
        <dbReference type="ChEBI" id="CHEBI:58805"/>
        <dbReference type="EC" id="2.7.7.65"/>
    </reaction>
</comment>
<dbReference type="InterPro" id="IPR050469">
    <property type="entry name" value="Diguanylate_Cyclase"/>
</dbReference>
<dbReference type="SMART" id="SM00304">
    <property type="entry name" value="HAMP"/>
    <property type="match status" value="1"/>
</dbReference>
<dbReference type="Pfam" id="PF00672">
    <property type="entry name" value="HAMP"/>
    <property type="match status" value="1"/>
</dbReference>
<gene>
    <name evidence="7" type="ORF">SAMN04487959_13212</name>
</gene>
<keyword evidence="8" id="KW-1185">Reference proteome</keyword>
<dbReference type="SUPFAM" id="SSF158472">
    <property type="entry name" value="HAMP domain-like"/>
    <property type="match status" value="1"/>
</dbReference>
<dbReference type="GO" id="GO:0007165">
    <property type="term" value="P:signal transduction"/>
    <property type="evidence" value="ECO:0007669"/>
    <property type="project" value="InterPro"/>
</dbReference>
<feature type="domain" description="GGDEF" evidence="6">
    <location>
        <begin position="302"/>
        <end position="430"/>
    </location>
</feature>
<dbReference type="Pfam" id="PF00990">
    <property type="entry name" value="GGDEF"/>
    <property type="match status" value="1"/>
</dbReference>
<evidence type="ECO:0000256" key="1">
    <source>
        <dbReference type="ARBA" id="ARBA00001946"/>
    </source>
</evidence>
<feature type="domain" description="HAMP" evidence="5">
    <location>
        <begin position="214"/>
        <end position="266"/>
    </location>
</feature>
<dbReference type="EC" id="2.7.7.65" evidence="2"/>
<accession>A0A1I3GHS5</accession>
<feature type="transmembrane region" description="Helical" evidence="4">
    <location>
        <begin position="193"/>
        <end position="217"/>
    </location>
</feature>
<dbReference type="EMBL" id="FOPY01000032">
    <property type="protein sequence ID" value="SFI22987.1"/>
    <property type="molecule type" value="Genomic_DNA"/>
</dbReference>
<dbReference type="CDD" id="cd06225">
    <property type="entry name" value="HAMP"/>
    <property type="match status" value="1"/>
</dbReference>
<dbReference type="GO" id="GO:0043709">
    <property type="term" value="P:cell adhesion involved in single-species biofilm formation"/>
    <property type="evidence" value="ECO:0007669"/>
    <property type="project" value="TreeGrafter"/>
</dbReference>
<sequence>MPNSVRWLESTLRRISVGKRMAIAALTLVVPMTALITVSVSVLQHQERELHHTIDEAVNLLVPLATLEYDLQRALTDALSAETGEPVPDYGGLTLSIDRLFSELSSAAPEPDMDADMIAQAQQAWRLARPTIEGIVEQARPLQLSGERPSYGVVRQQLTTAIQDLEQVRMHLASAVKRQAAEASQTQQRQLHLLILAWVATLIAAFLLFSLIVYSIVRPARDLGRAIERLGSGDLSVRVDGGARDELGAVARYLDTMTQRFAIWKSVLEDAAHQDALTRLPNRRAILATLEAALTVAQEQQGVVSVMMIDVDRFKQINDRFGHAAGDRALVWLADTLRGLLRSEDILGRYAGDEFLAVLPGTPHDEALRIAERLCRGASHASRDDPAKPSVTIGVASTGSGAQNAEALLEAADRALFQGKRAGRGQVVPG</sequence>
<evidence type="ECO:0000256" key="2">
    <source>
        <dbReference type="ARBA" id="ARBA00012528"/>
    </source>
</evidence>
<evidence type="ECO:0000313" key="8">
    <source>
        <dbReference type="Proteomes" id="UP000199040"/>
    </source>
</evidence>
<feature type="transmembrane region" description="Helical" evidence="4">
    <location>
        <begin position="21"/>
        <end position="43"/>
    </location>
</feature>
<reference evidence="7 8" key="1">
    <citation type="submission" date="2016-10" db="EMBL/GenBank/DDBJ databases">
        <authorList>
            <person name="de Groot N.N."/>
        </authorList>
    </citation>
    <scope>NUCLEOTIDE SEQUENCE [LARGE SCALE GENOMIC DNA]</scope>
    <source>
        <strain evidence="7 8">CGMCC 1.6848</strain>
    </source>
</reference>
<evidence type="ECO:0000256" key="3">
    <source>
        <dbReference type="ARBA" id="ARBA00034247"/>
    </source>
</evidence>
<dbReference type="PROSITE" id="PS50887">
    <property type="entry name" value="GGDEF"/>
    <property type="match status" value="1"/>
</dbReference>
<dbReference type="STRING" id="442341.SAMN04487959_13212"/>
<dbReference type="InterPro" id="IPR029787">
    <property type="entry name" value="Nucleotide_cyclase"/>
</dbReference>
<comment type="cofactor">
    <cofactor evidence="1">
        <name>Mg(2+)</name>
        <dbReference type="ChEBI" id="CHEBI:18420"/>
    </cofactor>
</comment>
<dbReference type="Gene3D" id="6.10.340.10">
    <property type="match status" value="1"/>
</dbReference>
<dbReference type="GO" id="GO:0052621">
    <property type="term" value="F:diguanylate cyclase activity"/>
    <property type="evidence" value="ECO:0007669"/>
    <property type="project" value="UniProtKB-EC"/>
</dbReference>
<organism evidence="7 8">
    <name type="scientific">Modicisalibacter xianhensis</name>
    <dbReference type="NCBI Taxonomy" id="442341"/>
    <lineage>
        <taxon>Bacteria</taxon>
        <taxon>Pseudomonadati</taxon>
        <taxon>Pseudomonadota</taxon>
        <taxon>Gammaproteobacteria</taxon>
        <taxon>Oceanospirillales</taxon>
        <taxon>Halomonadaceae</taxon>
        <taxon>Modicisalibacter</taxon>
    </lineage>
</organism>
<evidence type="ECO:0000259" key="6">
    <source>
        <dbReference type="PROSITE" id="PS50887"/>
    </source>
</evidence>
<keyword evidence="4" id="KW-0472">Membrane</keyword>
<dbReference type="NCBIfam" id="TIGR00254">
    <property type="entry name" value="GGDEF"/>
    <property type="match status" value="1"/>
</dbReference>
<dbReference type="GO" id="GO:0005886">
    <property type="term" value="C:plasma membrane"/>
    <property type="evidence" value="ECO:0007669"/>
    <property type="project" value="TreeGrafter"/>
</dbReference>
<dbReference type="SUPFAM" id="SSF55073">
    <property type="entry name" value="Nucleotide cyclase"/>
    <property type="match status" value="1"/>
</dbReference>
<protein>
    <recommendedName>
        <fullName evidence="2">diguanylate cyclase</fullName>
        <ecNumber evidence="2">2.7.7.65</ecNumber>
    </recommendedName>
</protein>
<dbReference type="SMART" id="SM00267">
    <property type="entry name" value="GGDEF"/>
    <property type="match status" value="1"/>
</dbReference>
<dbReference type="InterPro" id="IPR003660">
    <property type="entry name" value="HAMP_dom"/>
</dbReference>
<dbReference type="CDD" id="cd01949">
    <property type="entry name" value="GGDEF"/>
    <property type="match status" value="1"/>
</dbReference>
<keyword evidence="4" id="KW-1133">Transmembrane helix</keyword>